<accession>A0A269Y3Y6</accession>
<evidence type="ECO:0000313" key="2">
    <source>
        <dbReference type="EMBL" id="PAK80208.1"/>
    </source>
</evidence>
<evidence type="ECO:0000313" key="3">
    <source>
        <dbReference type="Proteomes" id="UP000216802"/>
    </source>
</evidence>
<dbReference type="Proteomes" id="UP000216802">
    <property type="component" value="Unassembled WGS sequence"/>
</dbReference>
<keyword evidence="1" id="KW-0812">Transmembrane</keyword>
<dbReference type="AlphaFoldDB" id="A0A269Y3Y6"/>
<reference evidence="2 3" key="1">
    <citation type="submission" date="2017-04" db="EMBL/GenBank/DDBJ databases">
        <title>Kefir bacterial isolates.</title>
        <authorList>
            <person name="Kim Y."/>
            <person name="Blasche S."/>
            <person name="Patil K.R."/>
        </authorList>
    </citation>
    <scope>NUCLEOTIDE SEQUENCE [LARGE SCALE GENOMIC DNA]</scope>
    <source>
        <strain evidence="2 3">OG2</strain>
    </source>
</reference>
<dbReference type="EMBL" id="NCXI01000061">
    <property type="protein sequence ID" value="PAK80208.1"/>
    <property type="molecule type" value="Genomic_DNA"/>
</dbReference>
<feature type="transmembrane region" description="Helical" evidence="1">
    <location>
        <begin position="115"/>
        <end position="133"/>
    </location>
</feature>
<name>A0A269Y3Y6_9LACO</name>
<keyword evidence="1" id="KW-1133">Transmembrane helix</keyword>
<gene>
    <name evidence="2" type="ORF">B8W98_08340</name>
</gene>
<protein>
    <submittedName>
        <fullName evidence="2">Uncharacterized protein</fullName>
    </submittedName>
</protein>
<evidence type="ECO:0000256" key="1">
    <source>
        <dbReference type="SAM" id="Phobius"/>
    </source>
</evidence>
<comment type="caution">
    <text evidence="2">The sequence shown here is derived from an EMBL/GenBank/DDBJ whole genome shotgun (WGS) entry which is preliminary data.</text>
</comment>
<organism evidence="2 3">
    <name type="scientific">Lentilactobacillus parakefiri</name>
    <dbReference type="NCBI Taxonomy" id="152332"/>
    <lineage>
        <taxon>Bacteria</taxon>
        <taxon>Bacillati</taxon>
        <taxon>Bacillota</taxon>
        <taxon>Bacilli</taxon>
        <taxon>Lactobacillales</taxon>
        <taxon>Lactobacillaceae</taxon>
        <taxon>Lentilactobacillus</taxon>
    </lineage>
</organism>
<sequence>MRHFVTSFSCILDLSQLIEVITITPELTKAERKLLKDLLKESKKFPDGCIPINRQEESEQKYYLHHFWKEKLIWDATMPDTPEKQNGMPTYNAIKLSPDGLHYFEKYHEYKREQFLSGIVWPIIVATITSLIANMPNWLPWLIKLLK</sequence>
<proteinExistence type="predicted"/>
<keyword evidence="1" id="KW-0472">Membrane</keyword>